<dbReference type="EMBL" id="JAGTXO010000013">
    <property type="protein sequence ID" value="KAG8464265.1"/>
    <property type="molecule type" value="Genomic_DNA"/>
</dbReference>
<dbReference type="OrthoDB" id="10665806at2759"/>
<dbReference type="Proteomes" id="UP000751190">
    <property type="component" value="Unassembled WGS sequence"/>
</dbReference>
<name>A0A8J5XJ26_DIALT</name>
<feature type="region of interest" description="Disordered" evidence="1">
    <location>
        <begin position="404"/>
        <end position="434"/>
    </location>
</feature>
<comment type="caution">
    <text evidence="2">The sequence shown here is derived from an EMBL/GenBank/DDBJ whole genome shotgun (WGS) entry which is preliminary data.</text>
</comment>
<evidence type="ECO:0000313" key="2">
    <source>
        <dbReference type="EMBL" id="KAG8464265.1"/>
    </source>
</evidence>
<evidence type="ECO:0000313" key="3">
    <source>
        <dbReference type="Proteomes" id="UP000751190"/>
    </source>
</evidence>
<organism evidence="2 3">
    <name type="scientific">Diacronema lutheri</name>
    <name type="common">Unicellular marine alga</name>
    <name type="synonym">Monochrysis lutheri</name>
    <dbReference type="NCBI Taxonomy" id="2081491"/>
    <lineage>
        <taxon>Eukaryota</taxon>
        <taxon>Haptista</taxon>
        <taxon>Haptophyta</taxon>
        <taxon>Pavlovophyceae</taxon>
        <taxon>Pavlovales</taxon>
        <taxon>Pavlovaceae</taxon>
        <taxon>Diacronema</taxon>
    </lineage>
</organism>
<gene>
    <name evidence="2" type="ORF">KFE25_003328</name>
</gene>
<accession>A0A8J5XJ26</accession>
<protein>
    <recommendedName>
        <fullName evidence="4">EF-hand domain-containing protein</fullName>
    </recommendedName>
</protein>
<proteinExistence type="predicted"/>
<feature type="compositionally biased region" description="Low complexity" evidence="1">
    <location>
        <begin position="73"/>
        <end position="89"/>
    </location>
</feature>
<feature type="region of interest" description="Disordered" evidence="1">
    <location>
        <begin position="32"/>
        <end position="89"/>
    </location>
</feature>
<dbReference type="AlphaFoldDB" id="A0A8J5XJ26"/>
<evidence type="ECO:0008006" key="4">
    <source>
        <dbReference type="Google" id="ProtNLM"/>
    </source>
</evidence>
<keyword evidence="3" id="KW-1185">Reference proteome</keyword>
<reference evidence="2" key="1">
    <citation type="submission" date="2021-05" db="EMBL/GenBank/DDBJ databases">
        <title>The genome of the haptophyte Pavlova lutheri (Diacronema luteri, Pavlovales) - a model for lipid biosynthesis in eukaryotic algae.</title>
        <authorList>
            <person name="Hulatt C.J."/>
            <person name="Posewitz M.C."/>
        </authorList>
    </citation>
    <scope>NUCLEOTIDE SEQUENCE</scope>
    <source>
        <strain evidence="2">NIVA-4/92</strain>
    </source>
</reference>
<evidence type="ECO:0000256" key="1">
    <source>
        <dbReference type="SAM" id="MobiDB-lite"/>
    </source>
</evidence>
<sequence>MGPGLPSALASSSSAGLFGVCTREGVGTAASMLGYTRDEDGSTSPRLQPLAPASRDGRALPSGGVAPRANSWVPAGARVPPGAGGSPPRALDVSAGLQHVTLPQLLRQPAGALWRGGLAPASNLGGGHVLLTIEGAGPDGMPLPRSAKAIRAAAAEARERLAMRDDDGWGVRARADSADAPRADGDGNGADGGGLVDDGVAGELALADGDSYALAVDEPASMRASVCTSFAMSSSGAAHARGAHDTPPSPQPCAVHRRWAPPVVEVRFDEYTLPREAMADVERRLHGAEFEMGRRLHRPFALVLAREHAHAKFVFAPDGARAQPLIGSAARLAAEAEEELLRARMRREVKTAFVPSSHLRGQMCSWEAIDGTRYADGEFTLLELPDGTRRRLYHVGAARRLAHPEPEPALSAPCSLDDVTSTGGALPAPPPPPPPCARDVRLVPRIFPSAPLPSTHTLPVGTEPGAWHGMVPFPPLPLVARERVVLAMPALRTPHREAVGERWHLDRSIWRPRSRTADSRSYWDSDDVLLRAFELDWARSSVSRFRALVGATDDAAGDALLSSVKGAKDLDGLFVLANVEERGSANSHDQAALDALDADRALMRFEFVQLLVLIAIAKFPPDGERAAGAAPPTHARAPTAVADAVTLVKDGESKSFVLSKRVDTVAEQTEGRALEDVLAKCLDLIIGRLDQTGDGTVSQREFELALKQ</sequence>